<dbReference type="CDD" id="cd06248">
    <property type="entry name" value="M14_CP_insect"/>
    <property type="match status" value="1"/>
</dbReference>
<dbReference type="AlphaFoldDB" id="A0A212FCJ3"/>
<feature type="domain" description="Peptidase M14" evidence="11">
    <location>
        <begin position="53"/>
        <end position="346"/>
    </location>
</feature>
<keyword evidence="9" id="KW-0482">Metalloprotease</keyword>
<comment type="caution">
    <text evidence="10">Lacks conserved residue(s) required for the propagation of feature annotation.</text>
</comment>
<comment type="cofactor">
    <cofactor evidence="1">
        <name>Zn(2+)</name>
        <dbReference type="ChEBI" id="CHEBI:29105"/>
    </cofactor>
</comment>
<dbReference type="PANTHER" id="PTHR11705:SF91">
    <property type="entry name" value="FI01817P-RELATED"/>
    <property type="match status" value="1"/>
</dbReference>
<evidence type="ECO:0000256" key="5">
    <source>
        <dbReference type="ARBA" id="ARBA00022723"/>
    </source>
</evidence>
<comment type="caution">
    <text evidence="12">The sequence shown here is derived from an EMBL/GenBank/DDBJ whole genome shotgun (WGS) entry which is preliminary data.</text>
</comment>
<dbReference type="PROSITE" id="PS52035">
    <property type="entry name" value="PEPTIDASE_M14"/>
    <property type="match status" value="1"/>
</dbReference>
<gene>
    <name evidence="12" type="ORF">KGM_204784</name>
</gene>
<dbReference type="FunFam" id="3.40.630.10:FF:000084">
    <property type="entry name" value="Carboxypeptidase B2"/>
    <property type="match status" value="1"/>
</dbReference>
<dbReference type="eggNOG" id="KOG2650">
    <property type="taxonomic scope" value="Eukaryota"/>
</dbReference>
<dbReference type="Proteomes" id="UP000007151">
    <property type="component" value="Unassembled WGS sequence"/>
</dbReference>
<evidence type="ECO:0000313" key="13">
    <source>
        <dbReference type="Proteomes" id="UP000007151"/>
    </source>
</evidence>
<evidence type="ECO:0000259" key="11">
    <source>
        <dbReference type="PROSITE" id="PS52035"/>
    </source>
</evidence>
<dbReference type="KEGG" id="dpl:KGM_204784"/>
<dbReference type="GO" id="GO:0006508">
    <property type="term" value="P:proteolysis"/>
    <property type="evidence" value="ECO:0007669"/>
    <property type="project" value="UniProtKB-KW"/>
</dbReference>
<evidence type="ECO:0000256" key="2">
    <source>
        <dbReference type="ARBA" id="ARBA00005988"/>
    </source>
</evidence>
<keyword evidence="5" id="KW-0479">Metal-binding</keyword>
<keyword evidence="13" id="KW-1185">Reference proteome</keyword>
<keyword evidence="4" id="KW-0645">Protease</keyword>
<dbReference type="PANTHER" id="PTHR11705">
    <property type="entry name" value="PROTEASE FAMILY M14 CARBOXYPEPTIDASE A,B"/>
    <property type="match status" value="1"/>
</dbReference>
<dbReference type="GO" id="GO:0005615">
    <property type="term" value="C:extracellular space"/>
    <property type="evidence" value="ECO:0007669"/>
    <property type="project" value="TreeGrafter"/>
</dbReference>
<evidence type="ECO:0000256" key="3">
    <source>
        <dbReference type="ARBA" id="ARBA00022645"/>
    </source>
</evidence>
<evidence type="ECO:0000256" key="7">
    <source>
        <dbReference type="ARBA" id="ARBA00022801"/>
    </source>
</evidence>
<evidence type="ECO:0000256" key="9">
    <source>
        <dbReference type="ARBA" id="ARBA00023049"/>
    </source>
</evidence>
<dbReference type="EMBL" id="AGBW02009192">
    <property type="protein sequence ID" value="OWR51433.1"/>
    <property type="molecule type" value="Genomic_DNA"/>
</dbReference>
<evidence type="ECO:0000256" key="4">
    <source>
        <dbReference type="ARBA" id="ARBA00022670"/>
    </source>
</evidence>
<evidence type="ECO:0000256" key="8">
    <source>
        <dbReference type="ARBA" id="ARBA00022833"/>
    </source>
</evidence>
<dbReference type="SUPFAM" id="SSF53187">
    <property type="entry name" value="Zn-dependent exopeptidases"/>
    <property type="match status" value="1"/>
</dbReference>
<evidence type="ECO:0000256" key="6">
    <source>
        <dbReference type="ARBA" id="ARBA00022729"/>
    </source>
</evidence>
<keyword evidence="7" id="KW-0378">Hydrolase</keyword>
<dbReference type="GO" id="GO:0004181">
    <property type="term" value="F:metallocarboxypeptidase activity"/>
    <property type="evidence" value="ECO:0007669"/>
    <property type="project" value="InterPro"/>
</dbReference>
<name>A0A212FCJ3_DANPL</name>
<dbReference type="Pfam" id="PF00246">
    <property type="entry name" value="Peptidase_M14"/>
    <property type="match status" value="1"/>
</dbReference>
<sequence>MVPPSHFGWFEKQLNNMNIEKNIYIDDVYEYLKEHDTRQARRNDEDDVFSFDGYHRFDQVLNYMKGLNGTSLPGVDVEFVEAGYTDENRTLAYLRINSKTSEEGTQRPIVIIEAGVNPREWITIPTALNIANKLIEGNQTKLAQNLEWIILPVLNPDGYEFTHNSNRLWTKSRSTRSNLGFICPGVNINRNFDIDWMFSDSSTSPCSHLYGGIESFSEPESQIIRKLIEEHGNRIKLYISLQNNGGFVSYPWQYERAASGMFRQHHLLGLEMISAIADNYKLDIGSLALGDRASGTSSDYVMSRNVLYTFNIDIKQCEGDVLVPEAEIRPIAERVWRAVAVAAGNMIS</sequence>
<keyword evidence="3 12" id="KW-0121">Carboxypeptidase</keyword>
<keyword evidence="6" id="KW-0732">Signal</keyword>
<evidence type="ECO:0000313" key="12">
    <source>
        <dbReference type="EMBL" id="OWR51433.1"/>
    </source>
</evidence>
<dbReference type="GO" id="GO:0008270">
    <property type="term" value="F:zinc ion binding"/>
    <property type="evidence" value="ECO:0007669"/>
    <property type="project" value="InterPro"/>
</dbReference>
<dbReference type="Gene3D" id="3.40.630.10">
    <property type="entry name" value="Zn peptidases"/>
    <property type="match status" value="1"/>
</dbReference>
<accession>A0A212FCJ3</accession>
<comment type="similarity">
    <text evidence="2 10">Belongs to the peptidase M14 family.</text>
</comment>
<evidence type="ECO:0000256" key="1">
    <source>
        <dbReference type="ARBA" id="ARBA00001947"/>
    </source>
</evidence>
<dbReference type="SMART" id="SM00631">
    <property type="entry name" value="Zn_pept"/>
    <property type="match status" value="1"/>
</dbReference>
<dbReference type="InParanoid" id="A0A212FCJ3"/>
<proteinExistence type="inferred from homology"/>
<organism evidence="12 13">
    <name type="scientific">Danaus plexippus plexippus</name>
    <dbReference type="NCBI Taxonomy" id="278856"/>
    <lineage>
        <taxon>Eukaryota</taxon>
        <taxon>Metazoa</taxon>
        <taxon>Ecdysozoa</taxon>
        <taxon>Arthropoda</taxon>
        <taxon>Hexapoda</taxon>
        <taxon>Insecta</taxon>
        <taxon>Pterygota</taxon>
        <taxon>Neoptera</taxon>
        <taxon>Endopterygota</taxon>
        <taxon>Lepidoptera</taxon>
        <taxon>Glossata</taxon>
        <taxon>Ditrysia</taxon>
        <taxon>Papilionoidea</taxon>
        <taxon>Nymphalidae</taxon>
        <taxon>Danainae</taxon>
        <taxon>Danaini</taxon>
        <taxon>Danaina</taxon>
        <taxon>Danaus</taxon>
        <taxon>Danaus</taxon>
    </lineage>
</organism>
<evidence type="ECO:0000256" key="10">
    <source>
        <dbReference type="PROSITE-ProRule" id="PRU01379"/>
    </source>
</evidence>
<protein>
    <submittedName>
        <fullName evidence="12">Midgut carboxypeptidase 1</fullName>
    </submittedName>
</protein>
<reference evidence="12 13" key="1">
    <citation type="journal article" date="2011" name="Cell">
        <title>The monarch butterfly genome yields insights into long-distance migration.</title>
        <authorList>
            <person name="Zhan S."/>
            <person name="Merlin C."/>
            <person name="Boore J.L."/>
            <person name="Reppert S.M."/>
        </authorList>
    </citation>
    <scope>NUCLEOTIDE SEQUENCE [LARGE SCALE GENOMIC DNA]</scope>
    <source>
        <strain evidence="12">F-2</strain>
    </source>
</reference>
<keyword evidence="8" id="KW-0862">Zinc</keyword>
<dbReference type="InterPro" id="IPR000834">
    <property type="entry name" value="Peptidase_M14"/>
</dbReference>